<reference evidence="2" key="2">
    <citation type="journal article" date="2023" name="IMA Fungus">
        <title>Comparative genomic study of the Penicillium genus elucidates a diverse pangenome and 15 lateral gene transfer events.</title>
        <authorList>
            <person name="Petersen C."/>
            <person name="Sorensen T."/>
            <person name="Nielsen M.R."/>
            <person name="Sondergaard T.E."/>
            <person name="Sorensen J.L."/>
            <person name="Fitzpatrick D.A."/>
            <person name="Frisvad J.C."/>
            <person name="Nielsen K.L."/>
        </authorList>
    </citation>
    <scope>NUCLEOTIDE SEQUENCE</scope>
    <source>
        <strain evidence="2">IBT 26290</strain>
    </source>
</reference>
<name>A0A9W9HWN1_9EURO</name>
<evidence type="ECO:0000313" key="2">
    <source>
        <dbReference type="EMBL" id="KAJ5157545.1"/>
    </source>
</evidence>
<accession>A0A9W9HWN1</accession>
<feature type="region of interest" description="Disordered" evidence="1">
    <location>
        <begin position="275"/>
        <end position="396"/>
    </location>
</feature>
<dbReference type="GeneID" id="81429945"/>
<dbReference type="AlphaFoldDB" id="A0A9W9HWN1"/>
<reference evidence="2" key="1">
    <citation type="submission" date="2022-11" db="EMBL/GenBank/DDBJ databases">
        <authorList>
            <person name="Petersen C."/>
        </authorList>
    </citation>
    <scope>NUCLEOTIDE SEQUENCE</scope>
    <source>
        <strain evidence="2">IBT 26290</strain>
    </source>
</reference>
<dbReference type="Proteomes" id="UP001149163">
    <property type="component" value="Unassembled WGS sequence"/>
</dbReference>
<feature type="compositionally biased region" description="Low complexity" evidence="1">
    <location>
        <begin position="114"/>
        <end position="125"/>
    </location>
</feature>
<feature type="region of interest" description="Disordered" evidence="1">
    <location>
        <begin position="1"/>
        <end position="42"/>
    </location>
</feature>
<organism evidence="2 3">
    <name type="scientific">Penicillium canariense</name>
    <dbReference type="NCBI Taxonomy" id="189055"/>
    <lineage>
        <taxon>Eukaryota</taxon>
        <taxon>Fungi</taxon>
        <taxon>Dikarya</taxon>
        <taxon>Ascomycota</taxon>
        <taxon>Pezizomycotina</taxon>
        <taxon>Eurotiomycetes</taxon>
        <taxon>Eurotiomycetidae</taxon>
        <taxon>Eurotiales</taxon>
        <taxon>Aspergillaceae</taxon>
        <taxon>Penicillium</taxon>
    </lineage>
</organism>
<evidence type="ECO:0000313" key="3">
    <source>
        <dbReference type="Proteomes" id="UP001149163"/>
    </source>
</evidence>
<feature type="region of interest" description="Disordered" evidence="1">
    <location>
        <begin position="198"/>
        <end position="236"/>
    </location>
</feature>
<comment type="caution">
    <text evidence="2">The sequence shown here is derived from an EMBL/GenBank/DDBJ whole genome shotgun (WGS) entry which is preliminary data.</text>
</comment>
<protein>
    <submittedName>
        <fullName evidence="2">Uncharacterized protein</fullName>
    </submittedName>
</protein>
<gene>
    <name evidence="2" type="ORF">N7482_008645</name>
</gene>
<feature type="compositionally biased region" description="Basic and acidic residues" evidence="1">
    <location>
        <begin position="369"/>
        <end position="379"/>
    </location>
</feature>
<dbReference type="RefSeq" id="XP_056540534.1">
    <property type="nucleotide sequence ID" value="XM_056690769.1"/>
</dbReference>
<sequence length="676" mass="73833">MGNSQSSPTKDETRRANRLSKPLTKKLATLGSPQLPRLEKDTPELATGLIGWQNPWVGYSLSTDIRSSHPKAREIPPTLFEAEPGPSNKKTAVESPVQSPVDPNSEPISPLSGSVSASRSVRRASCQPGIYGSSSQLSRVPEQPRRANSTRTTLSRHNSVIYENTIEDATSSNTHFLVGNQRFSLTRRRSLLTRPGVATRRSTGAVRRVPSPIGEPRDPVDDLTESKGLQWPLPPRQRPALTVEPIVRPTSPADSRYTQLGALKLGSLRVVNGAASPCPSERAPLDRPLTTGPGLGLDNVDSMGPRGSTLVIPAVPDLKNSDDVPGSPFSFEKSPTITVPSRTKSIFPEESEDEGIAMSDEGNGQLDKAAVEADLDRSTSRSLNKSDSGYSSAASVRSYHHSRTRASFDSQNSGFCTADSAKTVWVTSDQSCSHLNDHVQRHFSLQEAKAKPGNYSRLHPNFGRWYDSTGPATQQPLAGLRARRSTLCAPRYTEYPAQNKPGSETKATAREESALAVQEDQPASRGSFYADRFSTGAFDVSHSSSASSTLETDTPPSYQQIVITDVRAQVYRSASERYINSKSQHGLLTHRSRPRSQSLLGRRLWCQKPGIGIPRLPTILSPDHPHAGEEQGLDFAAPEPLRGRPRSRSQDYRRRKLTKTHPQPDVHMMTSAYAPH</sequence>
<feature type="region of interest" description="Disordered" evidence="1">
    <location>
        <begin position="494"/>
        <end position="523"/>
    </location>
</feature>
<evidence type="ECO:0000256" key="1">
    <source>
        <dbReference type="SAM" id="MobiDB-lite"/>
    </source>
</evidence>
<keyword evidence="3" id="KW-1185">Reference proteome</keyword>
<dbReference type="EMBL" id="JAPQKN010000006">
    <property type="protein sequence ID" value="KAJ5157545.1"/>
    <property type="molecule type" value="Genomic_DNA"/>
</dbReference>
<proteinExistence type="predicted"/>
<feature type="compositionally biased region" description="Polar residues" evidence="1">
    <location>
        <begin position="380"/>
        <end position="395"/>
    </location>
</feature>
<feature type="region of interest" description="Disordered" evidence="1">
    <location>
        <begin position="61"/>
        <end position="152"/>
    </location>
</feature>
<feature type="compositionally biased region" description="Polar residues" evidence="1">
    <location>
        <begin position="333"/>
        <end position="344"/>
    </location>
</feature>
<feature type="region of interest" description="Disordered" evidence="1">
    <location>
        <begin position="616"/>
        <end position="676"/>
    </location>
</feature>
<dbReference type="OrthoDB" id="5341904at2759"/>
<feature type="compositionally biased region" description="Basic residues" evidence="1">
    <location>
        <begin position="643"/>
        <end position="659"/>
    </location>
</feature>